<dbReference type="InterPro" id="IPR024975">
    <property type="entry name" value="NOV_C"/>
</dbReference>
<reference evidence="2 3" key="1">
    <citation type="submission" date="2024-06" db="EMBL/GenBank/DDBJ databases">
        <title>Sorghum-associated microbial communities from plants grown in Nebraska, USA.</title>
        <authorList>
            <person name="Schachtman D."/>
        </authorList>
    </citation>
    <scope>NUCLEOTIDE SEQUENCE [LARGE SCALE GENOMIC DNA]</scope>
    <source>
        <strain evidence="2 3">2857</strain>
    </source>
</reference>
<evidence type="ECO:0000313" key="2">
    <source>
        <dbReference type="EMBL" id="MET4582331.1"/>
    </source>
</evidence>
<accession>A0ABV2QMR9</accession>
<gene>
    <name evidence="2" type="ORF">ABIE21_001841</name>
</gene>
<proteinExistence type="predicted"/>
<sequence length="276" mass="30790">MSTPKYILLGAARWLAELRLRDLSSARLSLKTAPVYRTLTPTQYESAFEWLISQDLVSVNGEVLDSYGQPAAQVMRKAIDEMEPPWLADADSLIKQPSDLPLDVLEIGEVLEMGQEDVFDEVKRAWRKFDDTAQRELGAAGELAMMGWLEEHCDGDVIHVSSYDDTAGYDIALEVNGARLARIEVKATRRIDSAVVYLSRNEFETMRRSPTWCLQVISLNAGGDIRSIGWLPSALLEDWAPRDQPGGVWQSMRLSVPIGELRPGSAPPVNSMLSRK</sequence>
<name>A0ABV2QMR9_9MICO</name>
<dbReference type="RefSeq" id="WP_354024526.1">
    <property type="nucleotide sequence ID" value="NZ_JBEPSJ010000002.1"/>
</dbReference>
<organism evidence="2 3">
    <name type="scientific">Conyzicola nivalis</name>
    <dbReference type="NCBI Taxonomy" id="1477021"/>
    <lineage>
        <taxon>Bacteria</taxon>
        <taxon>Bacillati</taxon>
        <taxon>Actinomycetota</taxon>
        <taxon>Actinomycetes</taxon>
        <taxon>Micrococcales</taxon>
        <taxon>Microbacteriaceae</taxon>
        <taxon>Conyzicola</taxon>
    </lineage>
</organism>
<comment type="caution">
    <text evidence="2">The sequence shown here is derived from an EMBL/GenBank/DDBJ whole genome shotgun (WGS) entry which is preliminary data.</text>
</comment>
<protein>
    <recommendedName>
        <fullName evidence="1">Protein NO VEIN C-terminal domain-containing protein</fullName>
    </recommendedName>
</protein>
<keyword evidence="3" id="KW-1185">Reference proteome</keyword>
<feature type="domain" description="Protein NO VEIN C-terminal" evidence="1">
    <location>
        <begin position="143"/>
        <end position="211"/>
    </location>
</feature>
<evidence type="ECO:0000259" key="1">
    <source>
        <dbReference type="Pfam" id="PF13020"/>
    </source>
</evidence>
<dbReference type="Pfam" id="PF13020">
    <property type="entry name" value="NOV_C"/>
    <property type="match status" value="1"/>
</dbReference>
<evidence type="ECO:0000313" key="3">
    <source>
        <dbReference type="Proteomes" id="UP001549257"/>
    </source>
</evidence>
<dbReference type="EMBL" id="JBEPSJ010000002">
    <property type="protein sequence ID" value="MET4582331.1"/>
    <property type="molecule type" value="Genomic_DNA"/>
</dbReference>
<dbReference type="Proteomes" id="UP001549257">
    <property type="component" value="Unassembled WGS sequence"/>
</dbReference>